<dbReference type="Proteomes" id="UP001220610">
    <property type="component" value="Chromosome"/>
</dbReference>
<feature type="chain" id="PRO_5042565774" evidence="1">
    <location>
        <begin position="26"/>
        <end position="176"/>
    </location>
</feature>
<accession>A0AAJ6BF71</accession>
<dbReference type="AlphaFoldDB" id="A0AAJ6BF71"/>
<dbReference type="PROSITE" id="PS51257">
    <property type="entry name" value="PROKAR_LIPOPROTEIN"/>
    <property type="match status" value="1"/>
</dbReference>
<dbReference type="Pfam" id="PF00188">
    <property type="entry name" value="CAP"/>
    <property type="match status" value="1"/>
</dbReference>
<protein>
    <submittedName>
        <fullName evidence="3">CAP domain-containing protein</fullName>
    </submittedName>
</protein>
<dbReference type="Gene3D" id="3.40.33.10">
    <property type="entry name" value="CAP"/>
    <property type="match status" value="1"/>
</dbReference>
<reference evidence="3" key="1">
    <citation type="submission" date="2023-03" db="EMBL/GenBank/DDBJ databases">
        <title>Andean soil-derived lignocellulolytic bacterial consortium as a source of novel taxa and putative plastic-active enzymes.</title>
        <authorList>
            <person name="Diaz-Garcia L."/>
            <person name="Chuvochina M."/>
            <person name="Feuerriegel G."/>
            <person name="Bunk B."/>
            <person name="Sproer C."/>
            <person name="Streit W.R."/>
            <person name="Rodriguez L.M."/>
            <person name="Overmann J."/>
            <person name="Jimenez D.J."/>
        </authorList>
    </citation>
    <scope>NUCLEOTIDE SEQUENCE</scope>
    <source>
        <strain evidence="3">MAG 7</strain>
    </source>
</reference>
<evidence type="ECO:0000313" key="3">
    <source>
        <dbReference type="EMBL" id="WEK34818.1"/>
    </source>
</evidence>
<dbReference type="SUPFAM" id="SSF55797">
    <property type="entry name" value="PR-1-like"/>
    <property type="match status" value="1"/>
</dbReference>
<proteinExistence type="predicted"/>
<dbReference type="EMBL" id="CP119311">
    <property type="protein sequence ID" value="WEK34818.1"/>
    <property type="molecule type" value="Genomic_DNA"/>
</dbReference>
<organism evidence="3 4">
    <name type="scientific">Candidatus Pseudobacter hemicellulosilyticus</name>
    <dbReference type="NCBI Taxonomy" id="3121375"/>
    <lineage>
        <taxon>Bacteria</taxon>
        <taxon>Pseudomonadati</taxon>
        <taxon>Bacteroidota</taxon>
        <taxon>Chitinophagia</taxon>
        <taxon>Chitinophagales</taxon>
        <taxon>Chitinophagaceae</taxon>
        <taxon>Pseudobacter</taxon>
    </lineage>
</organism>
<gene>
    <name evidence="3" type="ORF">P0Y53_20210</name>
</gene>
<evidence type="ECO:0000313" key="4">
    <source>
        <dbReference type="Proteomes" id="UP001220610"/>
    </source>
</evidence>
<feature type="signal peptide" evidence="1">
    <location>
        <begin position="1"/>
        <end position="25"/>
    </location>
</feature>
<dbReference type="PANTHER" id="PTHR31157:SF1">
    <property type="entry name" value="SCP DOMAIN-CONTAINING PROTEIN"/>
    <property type="match status" value="1"/>
</dbReference>
<feature type="domain" description="SCP" evidence="2">
    <location>
        <begin position="60"/>
        <end position="174"/>
    </location>
</feature>
<keyword evidence="1" id="KW-0732">Signal</keyword>
<dbReference type="InterPro" id="IPR035940">
    <property type="entry name" value="CAP_sf"/>
</dbReference>
<evidence type="ECO:0000259" key="2">
    <source>
        <dbReference type="Pfam" id="PF00188"/>
    </source>
</evidence>
<evidence type="ECO:0000256" key="1">
    <source>
        <dbReference type="SAM" id="SignalP"/>
    </source>
</evidence>
<dbReference type="PANTHER" id="PTHR31157">
    <property type="entry name" value="SCP DOMAIN-CONTAINING PROTEIN"/>
    <property type="match status" value="1"/>
</dbReference>
<sequence>MRNYRIFVTASPFFATILAFLVLLAACAPKPTASPEKAAAPAPRPTTTASLATGLEDDILALVNQYRKSKGLSPLTNNFTLTEEARKHTMAMATNRVPFGHANFNIRSKVITSKVDGTSAVAENVAVGSQTAKEVVDGWIKSAPHRKNMEGNYRLSGIGVARSQNAKLYFTQLFAR</sequence>
<dbReference type="InterPro" id="IPR014044">
    <property type="entry name" value="CAP_dom"/>
</dbReference>
<dbReference type="CDD" id="cd05379">
    <property type="entry name" value="CAP_bacterial"/>
    <property type="match status" value="1"/>
</dbReference>
<name>A0AAJ6BF71_9BACT</name>